<sequence>MKLTEMLGQYEELLDKKDQLAKDTKDNNAAIDKLKAEIAEMMIDEDIPSQGYGDYIYSLQDKVKYSKRGEAYLQERGLDFFEVLREQGLGELIKETVNAGSLQSAMKEIAEENDGELPPELDEVVSSYEMTDIARRKSTNKALKRAKGE</sequence>
<name>A0A3E4VCK4_MEDGN</name>
<proteinExistence type="predicted"/>
<dbReference type="Pfam" id="PF23984">
    <property type="entry name" value="DUF7307"/>
    <property type="match status" value="1"/>
</dbReference>
<gene>
    <name evidence="1" type="ORF">DXC31_02385</name>
</gene>
<dbReference type="InterPro" id="IPR055731">
    <property type="entry name" value="Pam3_gp33-like"/>
</dbReference>
<evidence type="ECO:0000313" key="2">
    <source>
        <dbReference type="Proteomes" id="UP000260808"/>
    </source>
</evidence>
<accession>A0A3E4VCK4</accession>
<dbReference type="Proteomes" id="UP000260808">
    <property type="component" value="Unassembled WGS sequence"/>
</dbReference>
<dbReference type="AlphaFoldDB" id="A0A3E4VCK4"/>
<reference evidence="1 2" key="1">
    <citation type="submission" date="2018-08" db="EMBL/GenBank/DDBJ databases">
        <title>A genome reference for cultivated species of the human gut microbiota.</title>
        <authorList>
            <person name="Zou Y."/>
            <person name="Xue W."/>
            <person name="Luo G."/>
        </authorList>
    </citation>
    <scope>NUCLEOTIDE SEQUENCE [LARGE SCALE GENOMIC DNA]</scope>
    <source>
        <strain evidence="1 2">TF01-20-2</strain>
    </source>
</reference>
<evidence type="ECO:0000313" key="1">
    <source>
        <dbReference type="EMBL" id="RGM25081.1"/>
    </source>
</evidence>
<comment type="caution">
    <text evidence="1">The sequence shown here is derived from an EMBL/GenBank/DDBJ whole genome shotgun (WGS) entry which is preliminary data.</text>
</comment>
<protein>
    <submittedName>
        <fullName evidence="1">Uncharacterized protein</fullName>
    </submittedName>
</protein>
<organism evidence="1 2">
    <name type="scientific">Mediterraneibacter gnavus</name>
    <name type="common">Ruminococcus gnavus</name>
    <dbReference type="NCBI Taxonomy" id="33038"/>
    <lineage>
        <taxon>Bacteria</taxon>
        <taxon>Bacillati</taxon>
        <taxon>Bacillota</taxon>
        <taxon>Clostridia</taxon>
        <taxon>Lachnospirales</taxon>
        <taxon>Lachnospiraceae</taxon>
        <taxon>Mediterraneibacter</taxon>
    </lineage>
</organism>
<dbReference type="EMBL" id="QSSX01000004">
    <property type="protein sequence ID" value="RGM25081.1"/>
    <property type="molecule type" value="Genomic_DNA"/>
</dbReference>